<protein>
    <submittedName>
        <fullName evidence="2">Fibrobacter succinogenes major paralogous domain-containing protein</fullName>
    </submittedName>
</protein>
<reference evidence="2" key="1">
    <citation type="submission" date="2020-10" db="EMBL/GenBank/DDBJ databases">
        <authorList>
            <person name="Lu T."/>
            <person name="Wang Q."/>
            <person name="Han X."/>
        </authorList>
    </citation>
    <scope>NUCLEOTIDE SEQUENCE</scope>
    <source>
        <strain evidence="2">WQ 366</strain>
    </source>
</reference>
<organism evidence="2 3">
    <name type="scientific">Sphingobacterium bovistauri</name>
    <dbReference type="NCBI Taxonomy" id="2781959"/>
    <lineage>
        <taxon>Bacteria</taxon>
        <taxon>Pseudomonadati</taxon>
        <taxon>Bacteroidota</taxon>
        <taxon>Sphingobacteriia</taxon>
        <taxon>Sphingobacteriales</taxon>
        <taxon>Sphingobacteriaceae</taxon>
        <taxon>Sphingobacterium</taxon>
    </lineage>
</organism>
<gene>
    <name evidence="2" type="ORF">IPZ78_14425</name>
</gene>
<dbReference type="PROSITE" id="PS51257">
    <property type="entry name" value="PROKAR_LIPOPROTEIN"/>
    <property type="match status" value="1"/>
</dbReference>
<evidence type="ECO:0000259" key="1">
    <source>
        <dbReference type="Pfam" id="PF09603"/>
    </source>
</evidence>
<accession>A0ABS7Z820</accession>
<proteinExistence type="predicted"/>
<evidence type="ECO:0000313" key="2">
    <source>
        <dbReference type="EMBL" id="MCA5006343.1"/>
    </source>
</evidence>
<dbReference type="Pfam" id="PF09603">
    <property type="entry name" value="Fib_succ_major"/>
    <property type="match status" value="1"/>
</dbReference>
<name>A0ABS7Z820_9SPHI</name>
<dbReference type="Proteomes" id="UP001165302">
    <property type="component" value="Unassembled WGS sequence"/>
</dbReference>
<dbReference type="NCBIfam" id="TIGR02145">
    <property type="entry name" value="Fib_succ_major"/>
    <property type="match status" value="1"/>
</dbReference>
<evidence type="ECO:0000313" key="3">
    <source>
        <dbReference type="Proteomes" id="UP001165302"/>
    </source>
</evidence>
<dbReference type="EMBL" id="JADEYP010000032">
    <property type="protein sequence ID" value="MCA5006343.1"/>
    <property type="molecule type" value="Genomic_DNA"/>
</dbReference>
<dbReference type="RefSeq" id="WP_225554702.1">
    <property type="nucleotide sequence ID" value="NZ_JADEYP010000032.1"/>
</dbReference>
<comment type="caution">
    <text evidence="2">The sequence shown here is derived from an EMBL/GenBank/DDBJ whole genome shotgun (WGS) entry which is preliminary data.</text>
</comment>
<keyword evidence="3" id="KW-1185">Reference proteome</keyword>
<dbReference type="InterPro" id="IPR011871">
    <property type="entry name" value="Fib_succ_major"/>
</dbReference>
<feature type="domain" description="Fibrobacter succinogenes major paralogous" evidence="1">
    <location>
        <begin position="168"/>
        <end position="320"/>
    </location>
</feature>
<sequence length="322" mass="37399">MKSKLATIIFCVCLLFSCRKDEETIQIPTYEISQEVIDGISYKCVTVGDQVWMAENLKTRLDGGRADGSMSFDEPIVTLASKESLELKLLVKNKLIKQLNDGFFNTNSTINAAAEYFIYDDLIPYFFNRNTYGWIQYETMNLNRMWDWYYSRPAIDLVRFEVARLFEEEKKLIILAAADQNYIKEHGYLYTFEASQKVIPQGWRIPSDEDWMKLERAMGMSEQDVLKKDEWRGTIGSVLKANPSVDNFNAKLGGAYIYGVSQHSDNFINKDLRGYWWTSTKDETVPADSTYYIRALRFDNDQMLRGTTRLGTAYNIRLVRDK</sequence>